<evidence type="ECO:0000256" key="1">
    <source>
        <dbReference type="ARBA" id="ARBA00004123"/>
    </source>
</evidence>
<evidence type="ECO:0000259" key="6">
    <source>
        <dbReference type="SMART" id="SM00415"/>
    </source>
</evidence>
<dbReference type="Gene3D" id="1.10.10.10">
    <property type="entry name" value="Winged helix-like DNA-binding domain superfamily/Winged helix DNA-binding domain"/>
    <property type="match status" value="1"/>
</dbReference>
<feature type="domain" description="HSF-type DNA-binding" evidence="6">
    <location>
        <begin position="9"/>
        <end position="113"/>
    </location>
</feature>
<dbReference type="EnsemblMetazoa" id="XM_038010510.1">
    <property type="protein sequence ID" value="XP_037866438.1"/>
    <property type="gene ID" value="LOC101743699"/>
</dbReference>
<proteinExistence type="inferred from homology"/>
<dbReference type="GO" id="GO:0043565">
    <property type="term" value="F:sequence-specific DNA binding"/>
    <property type="evidence" value="ECO:0007669"/>
    <property type="project" value="InterPro"/>
</dbReference>
<keyword evidence="4" id="KW-0539">Nucleus</keyword>
<evidence type="ECO:0000256" key="2">
    <source>
        <dbReference type="ARBA" id="ARBA00006403"/>
    </source>
</evidence>
<dbReference type="KEGG" id="bmor:101743699"/>
<dbReference type="PANTHER" id="PTHR10015:SF465">
    <property type="entry name" value="HSF-TYPE DNA-BINDING DOMAIN-CONTAINING PROTEIN"/>
    <property type="match status" value="1"/>
</dbReference>
<keyword evidence="3" id="KW-0238">DNA-binding</keyword>
<protein>
    <recommendedName>
        <fullName evidence="6">HSF-type DNA-binding domain-containing protein</fullName>
    </recommendedName>
</protein>
<organism evidence="7 8">
    <name type="scientific">Bombyx mori</name>
    <name type="common">Silk moth</name>
    <dbReference type="NCBI Taxonomy" id="7091"/>
    <lineage>
        <taxon>Eukaryota</taxon>
        <taxon>Metazoa</taxon>
        <taxon>Ecdysozoa</taxon>
        <taxon>Arthropoda</taxon>
        <taxon>Hexapoda</taxon>
        <taxon>Insecta</taxon>
        <taxon>Pterygota</taxon>
        <taxon>Neoptera</taxon>
        <taxon>Endopterygota</taxon>
        <taxon>Lepidoptera</taxon>
        <taxon>Glossata</taxon>
        <taxon>Ditrysia</taxon>
        <taxon>Bombycoidea</taxon>
        <taxon>Bombycidae</taxon>
        <taxon>Bombycinae</taxon>
        <taxon>Bombyx</taxon>
    </lineage>
</organism>
<evidence type="ECO:0000256" key="5">
    <source>
        <dbReference type="RuleBase" id="RU004020"/>
    </source>
</evidence>
<evidence type="ECO:0000256" key="4">
    <source>
        <dbReference type="ARBA" id="ARBA00023242"/>
    </source>
</evidence>
<dbReference type="InterPro" id="IPR036390">
    <property type="entry name" value="WH_DNA-bd_sf"/>
</dbReference>
<accession>A0A8R2LUJ9</accession>
<evidence type="ECO:0000313" key="8">
    <source>
        <dbReference type="Proteomes" id="UP000005204"/>
    </source>
</evidence>
<dbReference type="InterPro" id="IPR000232">
    <property type="entry name" value="HSF_DNA-bd"/>
</dbReference>
<sequence length="370" mass="42867">MQDDKNAVYQMRFPQKLWYLLNLSTDAVLWGGTGKTILLNYRILHNYLQCDNSVFKTTNISSFVRQLNLYGFRKVTSHLQDPLCNSSNPYMHEYIHDFFQFGRPELLHKISRKALTMKKTFKAKETNGCMDHILQYSSLTPLQKARRALRLALNKAAEDIILHNPSYPSCSFKFDCDDSPDDLCEEEESVEIEWPDIPTPKEEPEILPKTEHMQKQIQENMSHNFANIRSTSSNESFMNFNEDSSQNANDNFCGQFLSMPELDPEPLQERSKAKISPEFYFENNKKEITVKSLNRMDSEQNSLNCVLPSVSNDQNDDIIINESNQQSHYNGEWDQMLNDFIVNKGSSQECSSELKDIYCQISKTIDLLNS</sequence>
<comment type="subcellular location">
    <subcellularLocation>
        <location evidence="1">Nucleus</location>
    </subcellularLocation>
</comment>
<dbReference type="SMART" id="SM00415">
    <property type="entry name" value="HSF"/>
    <property type="match status" value="1"/>
</dbReference>
<evidence type="ECO:0000256" key="3">
    <source>
        <dbReference type="ARBA" id="ARBA00023125"/>
    </source>
</evidence>
<dbReference type="Proteomes" id="UP000005204">
    <property type="component" value="Unassembled WGS sequence"/>
</dbReference>
<evidence type="ECO:0000313" key="7">
    <source>
        <dbReference type="EnsemblMetazoa" id="XP_037866438.1"/>
    </source>
</evidence>
<reference evidence="7" key="2">
    <citation type="submission" date="2022-06" db="UniProtKB">
        <authorList>
            <consortium name="EnsemblMetazoa"/>
        </authorList>
    </citation>
    <scope>IDENTIFICATION</scope>
    <source>
        <strain evidence="7">p50T (Dazao)</strain>
    </source>
</reference>
<reference evidence="8" key="1">
    <citation type="journal article" date="2008" name="Insect Biochem. Mol. Biol.">
        <title>The genome of a lepidopteran model insect, the silkworm Bombyx mori.</title>
        <authorList>
            <consortium name="International Silkworm Genome Consortium"/>
        </authorList>
    </citation>
    <scope>NUCLEOTIDE SEQUENCE [LARGE SCALE GENOMIC DNA]</scope>
    <source>
        <strain evidence="8">p50T</strain>
    </source>
</reference>
<dbReference type="PANTHER" id="PTHR10015">
    <property type="entry name" value="HEAT SHOCK TRANSCRIPTION FACTOR"/>
    <property type="match status" value="1"/>
</dbReference>
<keyword evidence="8" id="KW-1185">Reference proteome</keyword>
<dbReference type="GeneID" id="101743699"/>
<comment type="similarity">
    <text evidence="2 5">Belongs to the HSF family.</text>
</comment>
<dbReference type="AlphaFoldDB" id="A0A8R2LUJ9"/>
<dbReference type="InterPro" id="IPR036388">
    <property type="entry name" value="WH-like_DNA-bd_sf"/>
</dbReference>
<name>A0A8R2LUJ9_BOMMO</name>
<dbReference type="GO" id="GO:0003700">
    <property type="term" value="F:DNA-binding transcription factor activity"/>
    <property type="evidence" value="ECO:0007669"/>
    <property type="project" value="InterPro"/>
</dbReference>
<dbReference type="SUPFAM" id="SSF46785">
    <property type="entry name" value="Winged helix' DNA-binding domain"/>
    <property type="match status" value="1"/>
</dbReference>
<dbReference type="Pfam" id="PF00447">
    <property type="entry name" value="HSF_DNA-bind"/>
    <property type="match status" value="1"/>
</dbReference>
<dbReference type="RefSeq" id="XP_037866438.1">
    <property type="nucleotide sequence ID" value="XM_038010510.2"/>
</dbReference>
<dbReference type="GO" id="GO:0005634">
    <property type="term" value="C:nucleus"/>
    <property type="evidence" value="ECO:0007669"/>
    <property type="project" value="UniProtKB-SubCell"/>
</dbReference>